<accession>A0A8F4KIL6</accession>
<evidence type="ECO:0000313" key="2">
    <source>
        <dbReference type="EMBL" id="QXE07370.1"/>
    </source>
</evidence>
<organism evidence="2 3">
    <name type="scientific">Paraburkholderia sprentiae WSM5005</name>
    <dbReference type="NCBI Taxonomy" id="754502"/>
    <lineage>
        <taxon>Bacteria</taxon>
        <taxon>Pseudomonadati</taxon>
        <taxon>Pseudomonadota</taxon>
        <taxon>Betaproteobacteria</taxon>
        <taxon>Burkholderiales</taxon>
        <taxon>Burkholderiaceae</taxon>
        <taxon>Paraburkholderia</taxon>
    </lineage>
</organism>
<dbReference type="KEGG" id="pspw:BJG93_36545"/>
<proteinExistence type="predicted"/>
<dbReference type="AlphaFoldDB" id="A0A8F4KIL6"/>
<keyword evidence="3" id="KW-1185">Reference proteome</keyword>
<dbReference type="RefSeq" id="WP_154671636.1">
    <property type="nucleotide sequence ID" value="NZ_AXBN01000062.1"/>
</dbReference>
<keyword evidence="1" id="KW-1133">Transmembrane helix</keyword>
<dbReference type="Proteomes" id="UP000179860">
    <property type="component" value="Plasmid pl3WSM5005"/>
</dbReference>
<dbReference type="OrthoDB" id="9953552at2"/>
<evidence type="ECO:0000313" key="3">
    <source>
        <dbReference type="Proteomes" id="UP000179860"/>
    </source>
</evidence>
<keyword evidence="1" id="KW-0812">Transmembrane</keyword>
<gene>
    <name evidence="2" type="ORF">BJG93_36545</name>
</gene>
<feature type="transmembrane region" description="Helical" evidence="1">
    <location>
        <begin position="26"/>
        <end position="45"/>
    </location>
</feature>
<keyword evidence="1" id="KW-0472">Membrane</keyword>
<protein>
    <submittedName>
        <fullName evidence="2">Uncharacterized protein</fullName>
    </submittedName>
</protein>
<dbReference type="EMBL" id="CP017564">
    <property type="protein sequence ID" value="QXE07370.1"/>
    <property type="molecule type" value="Genomic_DNA"/>
</dbReference>
<keyword evidence="2" id="KW-0614">Plasmid</keyword>
<sequence>MTLFVVLLVLAGPVLAIVGQVLGFAIALPIVGLFLILKALAREILSAFRQSHV</sequence>
<reference evidence="2" key="1">
    <citation type="submission" date="2016-09" db="EMBL/GenBank/DDBJ databases">
        <title>The Complete Genome of Burkholderia sprentiae wsm5005.</title>
        <authorList>
            <person name="De Meyer S."/>
            <person name="Wang P."/>
            <person name="Terpolilli J."/>
        </authorList>
    </citation>
    <scope>NUCLEOTIDE SEQUENCE [LARGE SCALE GENOMIC DNA]</scope>
    <source>
        <strain evidence="2">WSM5005</strain>
    </source>
</reference>
<name>A0A8F4KIL6_9BURK</name>
<geneLocation type="plasmid" evidence="2 3">
    <name>pl3WSM5005</name>
</geneLocation>
<evidence type="ECO:0000256" key="1">
    <source>
        <dbReference type="SAM" id="Phobius"/>
    </source>
</evidence>